<evidence type="ECO:0000313" key="2">
    <source>
        <dbReference type="WBParaSite" id="ALUE_0000667101-mRNA-1"/>
    </source>
</evidence>
<organism evidence="1 2">
    <name type="scientific">Ascaris lumbricoides</name>
    <name type="common">Giant roundworm</name>
    <dbReference type="NCBI Taxonomy" id="6252"/>
    <lineage>
        <taxon>Eukaryota</taxon>
        <taxon>Metazoa</taxon>
        <taxon>Ecdysozoa</taxon>
        <taxon>Nematoda</taxon>
        <taxon>Chromadorea</taxon>
        <taxon>Rhabditida</taxon>
        <taxon>Spirurina</taxon>
        <taxon>Ascaridomorpha</taxon>
        <taxon>Ascaridoidea</taxon>
        <taxon>Ascarididae</taxon>
        <taxon>Ascaris</taxon>
    </lineage>
</organism>
<accession>A0A0M3HUY4</accession>
<dbReference type="AlphaFoldDB" id="A0A0M3HUY4"/>
<name>A0A0M3HUY4_ASCLU</name>
<dbReference type="WBParaSite" id="ALUE_0000667101-mRNA-1">
    <property type="protein sequence ID" value="ALUE_0000667101-mRNA-1"/>
    <property type="gene ID" value="ALUE_0000667101"/>
</dbReference>
<evidence type="ECO:0000313" key="1">
    <source>
        <dbReference type="Proteomes" id="UP000036681"/>
    </source>
</evidence>
<dbReference type="Proteomes" id="UP000036681">
    <property type="component" value="Unplaced"/>
</dbReference>
<protein>
    <submittedName>
        <fullName evidence="2">Secreted protein</fullName>
    </submittedName>
</protein>
<proteinExistence type="predicted"/>
<sequence>MKLYYKFITITLQFIPIRQYLLLGVALKSQPKISLCAETVTFCFYSVVFARHAIVRVRVMSLFQLVLWVGRSLYKAGLSPSRSVLSLDCSQAGTSCFSLLPLVSSQRFRC</sequence>
<keyword evidence="1" id="KW-1185">Reference proteome</keyword>
<reference evidence="2" key="1">
    <citation type="submission" date="2017-02" db="UniProtKB">
        <authorList>
            <consortium name="WormBaseParasite"/>
        </authorList>
    </citation>
    <scope>IDENTIFICATION</scope>
</reference>